<accession>A0ACC0CRL7</accession>
<sequence>MAEILGLIGSIFSISKAITSGVNMINELYKAPEEISTLNEQIGVLRCVLQTVENSSTDTVITTTLCRVQKIVEDLHQLIIVKLLRQGSGSIRSRRRAWLRNKSKIATLRDNLKDARETLWVALSANTMAATNRLESLTRQQATTAQSAPNVCSQTCDSADTMAEPQSSQREGETSTSRPARRQPLVDGESSKPITILSKSQRGVLTTWSGRSGAPTPEKLVEYHDGFQQGAPASVFELSPYFSPESYTITEATSKLVGYMNYQEYATDYSRVNRYEMFYCQAPRQWIRLSISATVSVDSLYWKATSISSNKNCMVDLPSVLSKNLETVLTSRGDLEQGSHLSIYLGDQTSSSIPNNQYNLLMRVAKPRIAMIELLKTITSITYHWNCPRYSEKEVIQQPMYRLVHDNRFVTYFQSRWVITFRFGSDRADIDSNMYVLKVLHCLKSAPGINSFVGTLLDSQGLISGFMTELPLQGNLVSLLSNANKSGNPVGWERRERWCKQIINGVAMAHSQGFSIAALIEAFSSSVCIDGLDQAVICYFRREFTYDTARGGIVPPEYRHLASSSSGTMEATVQSDMYQLGLLIWMIASNHIYLGKIRFCSIAGCTKEAGAKCKEPHADLIELPSLGKHYPQYIQDIISSCRAKDPNQRLPAWKLLEMFPPLDATITPEEDGEIRPFQAEASSVQETRRVENLDKCTSEKEDLRCTGKSPTVLADCEQLSVHCDVCRKLTRDHFFHCIVCVSGDYDLCPECFAGGAHCLDDTHYMRELFYNPAKEEAFYTSMDHTGHRDIIKL</sequence>
<protein>
    <submittedName>
        <fullName evidence="1">Uncharacterized protein</fullName>
    </submittedName>
</protein>
<proteinExistence type="predicted"/>
<dbReference type="EMBL" id="MU394358">
    <property type="protein sequence ID" value="KAI6083079.1"/>
    <property type="molecule type" value="Genomic_DNA"/>
</dbReference>
<keyword evidence="2" id="KW-1185">Reference proteome</keyword>
<name>A0ACC0CRL7_9PEZI</name>
<organism evidence="1 2">
    <name type="scientific">Hypoxylon rubiginosum</name>
    <dbReference type="NCBI Taxonomy" id="110542"/>
    <lineage>
        <taxon>Eukaryota</taxon>
        <taxon>Fungi</taxon>
        <taxon>Dikarya</taxon>
        <taxon>Ascomycota</taxon>
        <taxon>Pezizomycotina</taxon>
        <taxon>Sordariomycetes</taxon>
        <taxon>Xylariomycetidae</taxon>
        <taxon>Xylariales</taxon>
        <taxon>Hypoxylaceae</taxon>
        <taxon>Hypoxylon</taxon>
    </lineage>
</organism>
<evidence type="ECO:0000313" key="2">
    <source>
        <dbReference type="Proteomes" id="UP001497680"/>
    </source>
</evidence>
<dbReference type="Proteomes" id="UP001497680">
    <property type="component" value="Unassembled WGS sequence"/>
</dbReference>
<gene>
    <name evidence="1" type="ORF">F4821DRAFT_263290</name>
</gene>
<reference evidence="1 2" key="1">
    <citation type="journal article" date="2022" name="New Phytol.">
        <title>Ecological generalism drives hyperdiversity of secondary metabolite gene clusters in xylarialean endophytes.</title>
        <authorList>
            <person name="Franco M.E.E."/>
            <person name="Wisecaver J.H."/>
            <person name="Arnold A.E."/>
            <person name="Ju Y.M."/>
            <person name="Slot J.C."/>
            <person name="Ahrendt S."/>
            <person name="Moore L.P."/>
            <person name="Eastman K.E."/>
            <person name="Scott K."/>
            <person name="Konkel Z."/>
            <person name="Mondo S.J."/>
            <person name="Kuo A."/>
            <person name="Hayes R.D."/>
            <person name="Haridas S."/>
            <person name="Andreopoulos B."/>
            <person name="Riley R."/>
            <person name="LaButti K."/>
            <person name="Pangilinan J."/>
            <person name="Lipzen A."/>
            <person name="Amirebrahimi M."/>
            <person name="Yan J."/>
            <person name="Adam C."/>
            <person name="Keymanesh K."/>
            <person name="Ng V."/>
            <person name="Louie K."/>
            <person name="Northen T."/>
            <person name="Drula E."/>
            <person name="Henrissat B."/>
            <person name="Hsieh H.M."/>
            <person name="Youens-Clark K."/>
            <person name="Lutzoni F."/>
            <person name="Miadlikowska J."/>
            <person name="Eastwood D.C."/>
            <person name="Hamelin R.C."/>
            <person name="Grigoriev I.V."/>
            <person name="U'Ren J.M."/>
        </authorList>
    </citation>
    <scope>NUCLEOTIDE SEQUENCE [LARGE SCALE GENOMIC DNA]</scope>
    <source>
        <strain evidence="1 2">ER1909</strain>
    </source>
</reference>
<comment type="caution">
    <text evidence="1">The sequence shown here is derived from an EMBL/GenBank/DDBJ whole genome shotgun (WGS) entry which is preliminary data.</text>
</comment>
<evidence type="ECO:0000313" key="1">
    <source>
        <dbReference type="EMBL" id="KAI6083079.1"/>
    </source>
</evidence>